<keyword evidence="2" id="KW-0547">Nucleotide-binding</keyword>
<evidence type="ECO:0000313" key="5">
    <source>
        <dbReference type="EMBL" id="GAA0617665.1"/>
    </source>
</evidence>
<dbReference type="Gene3D" id="3.40.50.300">
    <property type="entry name" value="P-loop containing nucleotide triphosphate hydrolases"/>
    <property type="match status" value="1"/>
</dbReference>
<gene>
    <name evidence="5" type="ORF">GCM10009547_19930</name>
</gene>
<dbReference type="PROSITE" id="PS50893">
    <property type="entry name" value="ABC_TRANSPORTER_2"/>
    <property type="match status" value="1"/>
</dbReference>
<keyword evidence="6" id="KW-1185">Reference proteome</keyword>
<evidence type="ECO:0000313" key="6">
    <source>
        <dbReference type="Proteomes" id="UP001500957"/>
    </source>
</evidence>
<accession>A0ABN1GRW7</accession>
<dbReference type="RefSeq" id="WP_344604184.1">
    <property type="nucleotide sequence ID" value="NZ_BAAAHE010000014.1"/>
</dbReference>
<dbReference type="Proteomes" id="UP001500957">
    <property type="component" value="Unassembled WGS sequence"/>
</dbReference>
<evidence type="ECO:0000256" key="2">
    <source>
        <dbReference type="ARBA" id="ARBA00022741"/>
    </source>
</evidence>
<sequence length="259" mass="27778">MNRDLRLTGITVRFGGLTAVDDVSLVARAGEVTGLIGPNGAGKTTTFNATTGVVPITTGSVELGGRRIDGLSTAARAELGLGRTFQRMELFDSMTVRENVALGPEMRQAGRSTWTHLFAPAAERREVRERTEDALSVCGLRPVADVRTGELSTGQRRLVELARALASRFDLLLLDEPSSGLDPMETGRFIEILQSMVETYGTGLLVVEHDIALVRELCTSLYVLDFGKLIASGPAREVLGSEIVRAAYLGSEAVEEAVS</sequence>
<keyword evidence="1" id="KW-0813">Transport</keyword>
<dbReference type="InterPro" id="IPR003439">
    <property type="entry name" value="ABC_transporter-like_ATP-bd"/>
</dbReference>
<dbReference type="InterPro" id="IPR051120">
    <property type="entry name" value="ABC_AA/LPS_Transport"/>
</dbReference>
<dbReference type="Pfam" id="PF00005">
    <property type="entry name" value="ABC_tran"/>
    <property type="match status" value="1"/>
</dbReference>
<evidence type="ECO:0000256" key="1">
    <source>
        <dbReference type="ARBA" id="ARBA00022448"/>
    </source>
</evidence>
<dbReference type="InterPro" id="IPR003593">
    <property type="entry name" value="AAA+_ATPase"/>
</dbReference>
<reference evidence="5 6" key="1">
    <citation type="journal article" date="2019" name="Int. J. Syst. Evol. Microbiol.">
        <title>The Global Catalogue of Microorganisms (GCM) 10K type strain sequencing project: providing services to taxonomists for standard genome sequencing and annotation.</title>
        <authorList>
            <consortium name="The Broad Institute Genomics Platform"/>
            <consortium name="The Broad Institute Genome Sequencing Center for Infectious Disease"/>
            <person name="Wu L."/>
            <person name="Ma J."/>
        </authorList>
    </citation>
    <scope>NUCLEOTIDE SEQUENCE [LARGE SCALE GENOMIC DNA]</scope>
    <source>
        <strain evidence="5 6">JCM 10671</strain>
    </source>
</reference>
<protein>
    <recommendedName>
        <fullName evidence="4">ABC transporter domain-containing protein</fullName>
    </recommendedName>
</protein>
<comment type="caution">
    <text evidence="5">The sequence shown here is derived from an EMBL/GenBank/DDBJ whole genome shotgun (WGS) entry which is preliminary data.</text>
</comment>
<proteinExistence type="predicted"/>
<evidence type="ECO:0000259" key="4">
    <source>
        <dbReference type="PROSITE" id="PS50893"/>
    </source>
</evidence>
<organism evidence="5 6">
    <name type="scientific">Sporichthya brevicatena</name>
    <dbReference type="NCBI Taxonomy" id="171442"/>
    <lineage>
        <taxon>Bacteria</taxon>
        <taxon>Bacillati</taxon>
        <taxon>Actinomycetota</taxon>
        <taxon>Actinomycetes</taxon>
        <taxon>Sporichthyales</taxon>
        <taxon>Sporichthyaceae</taxon>
        <taxon>Sporichthya</taxon>
    </lineage>
</organism>
<dbReference type="PANTHER" id="PTHR45772">
    <property type="entry name" value="CONSERVED COMPONENT OF ABC TRANSPORTER FOR NATURAL AMINO ACIDS-RELATED"/>
    <property type="match status" value="1"/>
</dbReference>
<feature type="domain" description="ABC transporter" evidence="4">
    <location>
        <begin position="5"/>
        <end position="251"/>
    </location>
</feature>
<dbReference type="InterPro" id="IPR027417">
    <property type="entry name" value="P-loop_NTPase"/>
</dbReference>
<dbReference type="EMBL" id="BAAAHE010000014">
    <property type="protein sequence ID" value="GAA0617665.1"/>
    <property type="molecule type" value="Genomic_DNA"/>
</dbReference>
<dbReference type="SMART" id="SM00382">
    <property type="entry name" value="AAA"/>
    <property type="match status" value="1"/>
</dbReference>
<dbReference type="PANTHER" id="PTHR45772:SF7">
    <property type="entry name" value="AMINO ACID ABC TRANSPORTER ATP-BINDING PROTEIN"/>
    <property type="match status" value="1"/>
</dbReference>
<dbReference type="SUPFAM" id="SSF52540">
    <property type="entry name" value="P-loop containing nucleoside triphosphate hydrolases"/>
    <property type="match status" value="1"/>
</dbReference>
<keyword evidence="3" id="KW-0067">ATP-binding</keyword>
<name>A0ABN1GRW7_9ACTN</name>
<dbReference type="CDD" id="cd03219">
    <property type="entry name" value="ABC_Mj1267_LivG_branched"/>
    <property type="match status" value="1"/>
</dbReference>
<evidence type="ECO:0000256" key="3">
    <source>
        <dbReference type="ARBA" id="ARBA00022840"/>
    </source>
</evidence>